<evidence type="ECO:0000256" key="2">
    <source>
        <dbReference type="ARBA" id="ARBA00023239"/>
    </source>
</evidence>
<keyword evidence="1" id="KW-0210">Decarboxylase</keyword>
<feature type="domain" description="Thiamine pyrophosphate enzyme N-terminal TPP-binding" evidence="3">
    <location>
        <begin position="8"/>
        <end position="98"/>
    </location>
</feature>
<dbReference type="RefSeq" id="WP_202955262.1">
    <property type="nucleotide sequence ID" value="NZ_JAPCID010000017.1"/>
</dbReference>
<dbReference type="PANTHER" id="PTHR42818">
    <property type="entry name" value="SULFOPYRUVATE DECARBOXYLASE SUBUNIT ALPHA"/>
    <property type="match status" value="1"/>
</dbReference>
<reference evidence="4" key="1">
    <citation type="submission" date="2022-10" db="EMBL/GenBank/DDBJ databases">
        <title>The WGS of Solirubrobacter sp. CPCC 204708.</title>
        <authorList>
            <person name="Jiang Z."/>
        </authorList>
    </citation>
    <scope>NUCLEOTIDE SEQUENCE</scope>
    <source>
        <strain evidence="4">CPCC 204708</strain>
    </source>
</reference>
<dbReference type="PANTHER" id="PTHR42818:SF1">
    <property type="entry name" value="SULFOPYRUVATE DECARBOXYLASE"/>
    <property type="match status" value="1"/>
</dbReference>
<accession>A0ABT4RJ50</accession>
<gene>
    <name evidence="4" type="ORF">OJ962_13850</name>
</gene>
<dbReference type="Pfam" id="PF02776">
    <property type="entry name" value="TPP_enzyme_N"/>
    <property type="match status" value="1"/>
</dbReference>
<sequence length="167" mass="17512">MLTSPTWQQTLADALLEAGVEVAAWVPDKRLAPIGRRLAERGVPLRTLTREEECFGYAAGYRAAGGLPVVLAQCSGLGNSLNAIGSLVIPYGLAFPVVLSMRGTLGERNPAQMPLGRTTVATLDALGVQAFPLRDPDDAARIVKGAVAVAEGARVLAPILLEAELEL</sequence>
<comment type="caution">
    <text evidence="4">The sequence shown here is derived from an EMBL/GenBank/DDBJ whole genome shotgun (WGS) entry which is preliminary data.</text>
</comment>
<organism evidence="4 5">
    <name type="scientific">Solirubrobacter deserti</name>
    <dbReference type="NCBI Taxonomy" id="2282478"/>
    <lineage>
        <taxon>Bacteria</taxon>
        <taxon>Bacillati</taxon>
        <taxon>Actinomycetota</taxon>
        <taxon>Thermoleophilia</taxon>
        <taxon>Solirubrobacterales</taxon>
        <taxon>Solirubrobacteraceae</taxon>
        <taxon>Solirubrobacter</taxon>
    </lineage>
</organism>
<evidence type="ECO:0000256" key="1">
    <source>
        <dbReference type="ARBA" id="ARBA00022793"/>
    </source>
</evidence>
<dbReference type="InterPro" id="IPR051818">
    <property type="entry name" value="TPP_dependent_decarboxylase"/>
</dbReference>
<keyword evidence="5" id="KW-1185">Reference proteome</keyword>
<dbReference type="SUPFAM" id="SSF52518">
    <property type="entry name" value="Thiamin diphosphate-binding fold (THDP-binding)"/>
    <property type="match status" value="1"/>
</dbReference>
<evidence type="ECO:0000259" key="3">
    <source>
        <dbReference type="Pfam" id="PF02776"/>
    </source>
</evidence>
<dbReference type="InterPro" id="IPR012001">
    <property type="entry name" value="Thiamin_PyroP_enz_TPP-bd_dom"/>
</dbReference>
<protein>
    <submittedName>
        <fullName evidence="4">Thiamine pyrophosphate-binding protein</fullName>
    </submittedName>
</protein>
<evidence type="ECO:0000313" key="5">
    <source>
        <dbReference type="Proteomes" id="UP001147700"/>
    </source>
</evidence>
<dbReference type="Proteomes" id="UP001147700">
    <property type="component" value="Unassembled WGS sequence"/>
</dbReference>
<dbReference type="InterPro" id="IPR029061">
    <property type="entry name" value="THDP-binding"/>
</dbReference>
<dbReference type="Gene3D" id="3.40.50.970">
    <property type="match status" value="1"/>
</dbReference>
<dbReference type="EMBL" id="JAPCID010000017">
    <property type="protein sequence ID" value="MDA0138581.1"/>
    <property type="molecule type" value="Genomic_DNA"/>
</dbReference>
<dbReference type="CDD" id="cd07035">
    <property type="entry name" value="TPP_PYR_POX_like"/>
    <property type="match status" value="1"/>
</dbReference>
<evidence type="ECO:0000313" key="4">
    <source>
        <dbReference type="EMBL" id="MDA0138581.1"/>
    </source>
</evidence>
<proteinExistence type="predicted"/>
<name>A0ABT4RJ50_9ACTN</name>
<keyword evidence="2" id="KW-0456">Lyase</keyword>